<dbReference type="AlphaFoldDB" id="A0A3P7P4X4"/>
<accession>A0A3P7P4X4</accession>
<dbReference type="Gene3D" id="1.10.132.60">
    <property type="entry name" value="DNA polymerase family B, C-terminal domain"/>
    <property type="match status" value="1"/>
</dbReference>
<dbReference type="GO" id="GO:0005634">
    <property type="term" value="C:nucleus"/>
    <property type="evidence" value="ECO:0007669"/>
    <property type="project" value="TreeGrafter"/>
</dbReference>
<dbReference type="GO" id="GO:0042276">
    <property type="term" value="P:error-prone translesion synthesis"/>
    <property type="evidence" value="ECO:0007669"/>
    <property type="project" value="TreeGrafter"/>
</dbReference>
<protein>
    <recommendedName>
        <fullName evidence="2">DNA-directed DNA polymerase</fullName>
        <ecNumber evidence="2">2.7.7.7</ecNumber>
    </recommendedName>
</protein>
<dbReference type="GO" id="GO:0016035">
    <property type="term" value="C:zeta DNA polymerase complex"/>
    <property type="evidence" value="ECO:0007669"/>
    <property type="project" value="InterPro"/>
</dbReference>
<dbReference type="InterPro" id="IPR017964">
    <property type="entry name" value="DNA-dir_DNA_pol_B_CS"/>
</dbReference>
<dbReference type="GO" id="GO:0003887">
    <property type="term" value="F:DNA-directed DNA polymerase activity"/>
    <property type="evidence" value="ECO:0007669"/>
    <property type="project" value="UniProtKB-KW"/>
</dbReference>
<dbReference type="GO" id="GO:0000724">
    <property type="term" value="P:double-strand break repair via homologous recombination"/>
    <property type="evidence" value="ECO:0007669"/>
    <property type="project" value="TreeGrafter"/>
</dbReference>
<reference evidence="7 8" key="1">
    <citation type="submission" date="2018-11" db="EMBL/GenBank/DDBJ databases">
        <authorList>
            <consortium name="Pathogen Informatics"/>
        </authorList>
    </citation>
    <scope>NUCLEOTIDE SEQUENCE [LARGE SCALE GENOMIC DNA]</scope>
</reference>
<evidence type="ECO:0000256" key="4">
    <source>
        <dbReference type="ARBA" id="ARBA00022695"/>
    </source>
</evidence>
<evidence type="ECO:0000256" key="3">
    <source>
        <dbReference type="ARBA" id="ARBA00022679"/>
    </source>
</evidence>
<dbReference type="PANTHER" id="PTHR45812">
    <property type="entry name" value="DNA POLYMERASE ZETA CATALYTIC SUBUNIT"/>
    <property type="match status" value="1"/>
</dbReference>
<dbReference type="InterPro" id="IPR030559">
    <property type="entry name" value="PolZ_Rev3"/>
</dbReference>
<evidence type="ECO:0000259" key="6">
    <source>
        <dbReference type="Pfam" id="PF00136"/>
    </source>
</evidence>
<dbReference type="PROSITE" id="PS00116">
    <property type="entry name" value="DNA_POLYMERASE_B"/>
    <property type="match status" value="1"/>
</dbReference>
<evidence type="ECO:0000313" key="8">
    <source>
        <dbReference type="Proteomes" id="UP000281553"/>
    </source>
</evidence>
<keyword evidence="8" id="KW-1185">Reference proteome</keyword>
<keyword evidence="3" id="KW-0808">Transferase</keyword>
<evidence type="ECO:0000256" key="2">
    <source>
        <dbReference type="ARBA" id="ARBA00012417"/>
    </source>
</evidence>
<evidence type="ECO:0000313" key="7">
    <source>
        <dbReference type="EMBL" id="VDN15292.1"/>
    </source>
</evidence>
<name>A0A3P7P4X4_DIBLA</name>
<gene>
    <name evidence="7" type="ORF">DILT_LOCUS11123</name>
</gene>
<feature type="domain" description="DNA-directed DNA polymerase family B multifunctional" evidence="6">
    <location>
        <begin position="3"/>
        <end position="143"/>
    </location>
</feature>
<dbReference type="InterPro" id="IPR023211">
    <property type="entry name" value="DNA_pol_palm_dom_sf"/>
</dbReference>
<keyword evidence="5" id="KW-0239">DNA-directed DNA polymerase</keyword>
<keyword evidence="4" id="KW-0548">Nucleotidyltransferase</keyword>
<dbReference type="OrthoDB" id="2414538at2759"/>
<dbReference type="Gene3D" id="3.90.1600.10">
    <property type="entry name" value="Palm domain of DNA polymerase"/>
    <property type="match status" value="1"/>
</dbReference>
<dbReference type="EMBL" id="UYRU01062002">
    <property type="protein sequence ID" value="VDN15292.1"/>
    <property type="molecule type" value="Genomic_DNA"/>
</dbReference>
<evidence type="ECO:0000256" key="1">
    <source>
        <dbReference type="ARBA" id="ARBA00005755"/>
    </source>
</evidence>
<comment type="similarity">
    <text evidence="1">Belongs to the DNA polymerase type-B family.</text>
</comment>
<dbReference type="PANTHER" id="PTHR45812:SF1">
    <property type="entry name" value="DNA POLYMERASE ZETA CATALYTIC SUBUNIT"/>
    <property type="match status" value="1"/>
</dbReference>
<dbReference type="InterPro" id="IPR006172">
    <property type="entry name" value="DNA-dir_DNA_pol_B"/>
</dbReference>
<dbReference type="InterPro" id="IPR006134">
    <property type="entry name" value="DNA-dir_DNA_pol_B_multi_dom"/>
</dbReference>
<dbReference type="GO" id="GO:0000166">
    <property type="term" value="F:nucleotide binding"/>
    <property type="evidence" value="ECO:0007669"/>
    <property type="project" value="InterPro"/>
</dbReference>
<dbReference type="Proteomes" id="UP000281553">
    <property type="component" value="Unassembled WGS sequence"/>
</dbReference>
<dbReference type="Pfam" id="PF00136">
    <property type="entry name" value="DNA_pol_B"/>
    <property type="match status" value="2"/>
</dbReference>
<dbReference type="InterPro" id="IPR042087">
    <property type="entry name" value="DNA_pol_B_thumb"/>
</dbReference>
<proteinExistence type="inferred from homology"/>
<dbReference type="SUPFAM" id="SSF56672">
    <property type="entry name" value="DNA/RNA polymerases"/>
    <property type="match status" value="1"/>
</dbReference>
<organism evidence="7 8">
    <name type="scientific">Dibothriocephalus latus</name>
    <name type="common">Fish tapeworm</name>
    <name type="synonym">Diphyllobothrium latum</name>
    <dbReference type="NCBI Taxonomy" id="60516"/>
    <lineage>
        <taxon>Eukaryota</taxon>
        <taxon>Metazoa</taxon>
        <taxon>Spiralia</taxon>
        <taxon>Lophotrochozoa</taxon>
        <taxon>Platyhelminthes</taxon>
        <taxon>Cestoda</taxon>
        <taxon>Eucestoda</taxon>
        <taxon>Diphyllobothriidea</taxon>
        <taxon>Diphyllobothriidae</taxon>
        <taxon>Dibothriocephalus</taxon>
    </lineage>
</organism>
<evidence type="ECO:0000256" key="5">
    <source>
        <dbReference type="ARBA" id="ARBA00022932"/>
    </source>
</evidence>
<dbReference type="PRINTS" id="PR00106">
    <property type="entry name" value="DNAPOLB"/>
</dbReference>
<dbReference type="GO" id="GO:0003677">
    <property type="term" value="F:DNA binding"/>
    <property type="evidence" value="ECO:0007669"/>
    <property type="project" value="InterPro"/>
</dbReference>
<dbReference type="EC" id="2.7.7.7" evidence="2"/>
<sequence length="304" mass="33431">MRTARRLNFLLPSPNVVQRARQRAPEALPLNLEPISGLHADGPVVVLDFQSLYPSVAIAYNYCFSTCLGRLSSLEKGIDGGSFTFGCLEQFVTPEDLQLVGDYVTIAPNGVCFVKREILEGVLPRLWRGLLSSRLMVKDSMKLYTGDEVGDSIVHKGRETLERAIQLVETGEGVLPGTPTPWLAGGSCNAKVIYGDTDSLFVKLSHCDKATSFRLGQAIADAVSQANPAPIKLKLEKVFFPCLLEAKKRYVGYAYESAEQVTPVFDAKGIETVRRDSAPFVGKVLESSLRLLFDQFRVWDMPPG</sequence>
<dbReference type="InterPro" id="IPR043502">
    <property type="entry name" value="DNA/RNA_pol_sf"/>
</dbReference>
<feature type="domain" description="DNA-directed DNA polymerase family B multifunctional" evidence="6">
    <location>
        <begin position="149"/>
        <end position="295"/>
    </location>
</feature>